<dbReference type="PROSITE" id="PS51295">
    <property type="entry name" value="CRM"/>
    <property type="match status" value="1"/>
</dbReference>
<dbReference type="PANTHER" id="PTHR31426:SF4">
    <property type="entry name" value="CRM-DOMAIN CONTAINING FACTOR CFM9, MITOCHONDRIAL"/>
    <property type="match status" value="1"/>
</dbReference>
<keyword evidence="3" id="KW-0175">Coiled coil</keyword>
<keyword evidence="1 2" id="KW-0694">RNA-binding</keyword>
<dbReference type="InterPro" id="IPR035920">
    <property type="entry name" value="YhbY-like_sf"/>
</dbReference>
<reference evidence="6 7" key="1">
    <citation type="journal article" date="2024" name="G3 (Bethesda)">
        <title>Genome assembly of Hibiscus sabdariffa L. provides insights into metabolisms of medicinal natural products.</title>
        <authorList>
            <person name="Kim T."/>
        </authorList>
    </citation>
    <scope>NUCLEOTIDE SEQUENCE [LARGE SCALE GENOMIC DNA]</scope>
    <source>
        <strain evidence="6">TK-2024</strain>
        <tissue evidence="6">Old leaves</tissue>
    </source>
</reference>
<protein>
    <recommendedName>
        <fullName evidence="5">CRM domain-containing protein</fullName>
    </recommendedName>
</protein>
<evidence type="ECO:0000256" key="4">
    <source>
        <dbReference type="SAM" id="MobiDB-lite"/>
    </source>
</evidence>
<dbReference type="InterPro" id="IPR001890">
    <property type="entry name" value="RNA-binding_CRM"/>
</dbReference>
<evidence type="ECO:0000313" key="6">
    <source>
        <dbReference type="EMBL" id="KAK8982842.1"/>
    </source>
</evidence>
<evidence type="ECO:0000259" key="5">
    <source>
        <dbReference type="PROSITE" id="PS51295"/>
    </source>
</evidence>
<dbReference type="InterPro" id="IPR040286">
    <property type="entry name" value="At3g25440-like"/>
</dbReference>
<comment type="caution">
    <text evidence="6">The sequence shown here is derived from an EMBL/GenBank/DDBJ whole genome shotgun (WGS) entry which is preliminary data.</text>
</comment>
<feature type="domain" description="CRM" evidence="5">
    <location>
        <begin position="84"/>
        <end position="181"/>
    </location>
</feature>
<dbReference type="EMBL" id="JBBPBN010000084">
    <property type="protein sequence ID" value="KAK8982842.1"/>
    <property type="molecule type" value="Genomic_DNA"/>
</dbReference>
<dbReference type="Pfam" id="PF01985">
    <property type="entry name" value="CRS1_YhbY"/>
    <property type="match status" value="1"/>
</dbReference>
<dbReference type="Gene3D" id="3.30.110.60">
    <property type="entry name" value="YhbY-like"/>
    <property type="match status" value="1"/>
</dbReference>
<dbReference type="PANTHER" id="PTHR31426">
    <property type="entry name" value="GROUP II INTRON SPLICING FACTOR CRS1-LIKE"/>
    <property type="match status" value="1"/>
</dbReference>
<feature type="region of interest" description="Disordered" evidence="4">
    <location>
        <begin position="290"/>
        <end position="310"/>
    </location>
</feature>
<organism evidence="6 7">
    <name type="scientific">Hibiscus sabdariffa</name>
    <name type="common">roselle</name>
    <dbReference type="NCBI Taxonomy" id="183260"/>
    <lineage>
        <taxon>Eukaryota</taxon>
        <taxon>Viridiplantae</taxon>
        <taxon>Streptophyta</taxon>
        <taxon>Embryophyta</taxon>
        <taxon>Tracheophyta</taxon>
        <taxon>Spermatophyta</taxon>
        <taxon>Magnoliopsida</taxon>
        <taxon>eudicotyledons</taxon>
        <taxon>Gunneridae</taxon>
        <taxon>Pentapetalae</taxon>
        <taxon>rosids</taxon>
        <taxon>malvids</taxon>
        <taxon>Malvales</taxon>
        <taxon>Malvaceae</taxon>
        <taxon>Malvoideae</taxon>
        <taxon>Hibiscus</taxon>
    </lineage>
</organism>
<evidence type="ECO:0000313" key="7">
    <source>
        <dbReference type="Proteomes" id="UP001396334"/>
    </source>
</evidence>
<evidence type="ECO:0000256" key="1">
    <source>
        <dbReference type="ARBA" id="ARBA00022884"/>
    </source>
</evidence>
<evidence type="ECO:0000256" key="3">
    <source>
        <dbReference type="SAM" id="Coils"/>
    </source>
</evidence>
<dbReference type="SMART" id="SM01103">
    <property type="entry name" value="CRS1_YhbY"/>
    <property type="match status" value="1"/>
</dbReference>
<gene>
    <name evidence="6" type="ORF">V6N11_060162</name>
</gene>
<dbReference type="Proteomes" id="UP001396334">
    <property type="component" value="Unassembled WGS sequence"/>
</dbReference>
<evidence type="ECO:0000256" key="2">
    <source>
        <dbReference type="PROSITE-ProRule" id="PRU00626"/>
    </source>
</evidence>
<feature type="coiled-coil region" evidence="3">
    <location>
        <begin position="194"/>
        <end position="221"/>
    </location>
</feature>
<proteinExistence type="predicted"/>
<name>A0ABR2P345_9ROSI</name>
<sequence>MDGVGCCLLQKGGVCTKVERRMQKESRKTAREIRRATKIKKKLMTDEERFIYNLKGAKKKFALLLQKLKKYEMPELLTYVHDPDLLTPEQLQAFKKIGFRNKNYVPVGVRGVFGGVVHNMHLYWKIHETIQFCCDNFPKEKIMEMATMLARLSGRIFINIHNVKTIIMFRGRNYHQPKNLILINTLTKRKSLFKARFEQALEAQKLNIKKIEQELRRKGINPEDTVAVASIQRVASTFFNEIDEKSTHMSFVGNACDVSEAKSFVDNDSEEDFEIKKSVLEKRKQERASNCSKNFKSNSDEEDGFYTTNGNEKNKVEYYESDDSYVDNAYGKLDRMGRCNSVGLKRNIYDEFSKRITKEADDVFSD</sequence>
<keyword evidence="7" id="KW-1185">Reference proteome</keyword>
<dbReference type="SUPFAM" id="SSF75471">
    <property type="entry name" value="YhbY-like"/>
    <property type="match status" value="1"/>
</dbReference>
<accession>A0ABR2P345</accession>